<dbReference type="EMBL" id="JACHVA010000040">
    <property type="protein sequence ID" value="MBC2600909.1"/>
    <property type="molecule type" value="Genomic_DNA"/>
</dbReference>
<protein>
    <submittedName>
        <fullName evidence="4">DUF971 domain-containing protein</fullName>
    </submittedName>
</protein>
<dbReference type="InterPro" id="IPR010376">
    <property type="entry name" value="GBBH-like_N"/>
</dbReference>
<dbReference type="RefSeq" id="WP_185691644.1">
    <property type="nucleotide sequence ID" value="NZ_JACHVA010000040.1"/>
</dbReference>
<comment type="caution">
    <text evidence="4">The sequence shown here is derived from an EMBL/GenBank/DDBJ whole genome shotgun (WGS) entry which is preliminary data.</text>
</comment>
<sequence length="102" mass="11468">MVPAPKQIENIGAEIAILWPDGHESYLPHEYLREKSPSADNMGEVDILGQRHGGDGPKFFPGVRVVGWEKVGNYAVCFHFSDGHSTGLYSWPYLRQIDAERQ</sequence>
<evidence type="ECO:0000313" key="4">
    <source>
        <dbReference type="EMBL" id="MBC2600909.1"/>
    </source>
</evidence>
<proteinExistence type="predicted"/>
<gene>
    <name evidence="4" type="ORF">H5P30_03860</name>
</gene>
<dbReference type="Pfam" id="PF06155">
    <property type="entry name" value="GBBH-like_N"/>
    <property type="match status" value="1"/>
</dbReference>
<dbReference type="AlphaFoldDB" id="A0A7X1AW71"/>
<dbReference type="Gene3D" id="3.30.2020.30">
    <property type="match status" value="1"/>
</dbReference>
<feature type="domain" description="Gamma-butyrobetaine hydroxylase-like N-terminal" evidence="3">
    <location>
        <begin position="13"/>
        <end position="95"/>
    </location>
</feature>
<keyword evidence="2" id="KW-0408">Iron</keyword>
<dbReference type="GO" id="GO:0046872">
    <property type="term" value="F:metal ion binding"/>
    <property type="evidence" value="ECO:0007669"/>
    <property type="project" value="UniProtKB-KW"/>
</dbReference>
<dbReference type="Proteomes" id="UP000525652">
    <property type="component" value="Unassembled WGS sequence"/>
</dbReference>
<dbReference type="InterPro" id="IPR038492">
    <property type="entry name" value="GBBH-like_N_sf"/>
</dbReference>
<keyword evidence="5" id="KW-1185">Reference proteome</keyword>
<keyword evidence="1" id="KW-0479">Metal-binding</keyword>
<evidence type="ECO:0000313" key="5">
    <source>
        <dbReference type="Proteomes" id="UP000525652"/>
    </source>
</evidence>
<evidence type="ECO:0000259" key="3">
    <source>
        <dbReference type="Pfam" id="PF06155"/>
    </source>
</evidence>
<name>A0A7X1AW71_9BACT</name>
<dbReference type="PANTHER" id="PTHR35303">
    <property type="entry name" value="OS02G0197800 PROTEIN"/>
    <property type="match status" value="1"/>
</dbReference>
<accession>A0A7X1AW71</accession>
<evidence type="ECO:0000256" key="2">
    <source>
        <dbReference type="ARBA" id="ARBA00023004"/>
    </source>
</evidence>
<evidence type="ECO:0000256" key="1">
    <source>
        <dbReference type="ARBA" id="ARBA00022723"/>
    </source>
</evidence>
<organism evidence="4 5">
    <name type="scientific">Puniceicoccus vermicola</name>
    <dbReference type="NCBI Taxonomy" id="388746"/>
    <lineage>
        <taxon>Bacteria</taxon>
        <taxon>Pseudomonadati</taxon>
        <taxon>Verrucomicrobiota</taxon>
        <taxon>Opitutia</taxon>
        <taxon>Puniceicoccales</taxon>
        <taxon>Puniceicoccaceae</taxon>
        <taxon>Puniceicoccus</taxon>
    </lineage>
</organism>
<reference evidence="4 5" key="1">
    <citation type="submission" date="2020-07" db="EMBL/GenBank/DDBJ databases">
        <authorList>
            <person name="Feng X."/>
        </authorList>
    </citation>
    <scope>NUCLEOTIDE SEQUENCE [LARGE SCALE GENOMIC DNA]</scope>
    <source>
        <strain evidence="4 5">JCM14086</strain>
    </source>
</reference>
<dbReference type="PANTHER" id="PTHR35303:SF5">
    <property type="entry name" value="OS02G0197800 PROTEIN"/>
    <property type="match status" value="1"/>
</dbReference>